<evidence type="ECO:0000313" key="2">
    <source>
        <dbReference type="EMBL" id="KAF2256428.1"/>
    </source>
</evidence>
<keyword evidence="1" id="KW-1133">Transmembrane helix</keyword>
<dbReference type="Proteomes" id="UP000800094">
    <property type="component" value="Unassembled WGS sequence"/>
</dbReference>
<keyword evidence="1" id="KW-0812">Transmembrane</keyword>
<protein>
    <submittedName>
        <fullName evidence="2">Uncharacterized protein</fullName>
    </submittedName>
</protein>
<dbReference type="EMBL" id="ML987189">
    <property type="protein sequence ID" value="KAF2256428.1"/>
    <property type="molecule type" value="Genomic_DNA"/>
</dbReference>
<evidence type="ECO:0000256" key="1">
    <source>
        <dbReference type="SAM" id="Phobius"/>
    </source>
</evidence>
<name>A0A6A6J1J8_9PLEO</name>
<dbReference type="GeneID" id="54574051"/>
<gene>
    <name evidence="2" type="ORF">BU26DRAFT_21783</name>
</gene>
<dbReference type="AlphaFoldDB" id="A0A6A6J1J8"/>
<sequence length="171" mass="20079">MNDFCRVINLHSSGARGRRICPLSNWCGSVHSLALICTRWYFTMFMRSRVSKRAANSQMIHICECGDRGFVFRDYRFVKECRVRRLQRRSRWRYKCVGVRTTRLYGETTFFFPSRKHPFAPPPLAHKREVERMQDEHTTKVATAVKREREKWRGEIKKDASGAVSVSGTSL</sequence>
<keyword evidence="1" id="KW-0472">Membrane</keyword>
<dbReference type="RefSeq" id="XP_033691432.1">
    <property type="nucleotide sequence ID" value="XM_033820721.1"/>
</dbReference>
<organism evidence="2 3">
    <name type="scientific">Trematosphaeria pertusa</name>
    <dbReference type="NCBI Taxonomy" id="390896"/>
    <lineage>
        <taxon>Eukaryota</taxon>
        <taxon>Fungi</taxon>
        <taxon>Dikarya</taxon>
        <taxon>Ascomycota</taxon>
        <taxon>Pezizomycotina</taxon>
        <taxon>Dothideomycetes</taxon>
        <taxon>Pleosporomycetidae</taxon>
        <taxon>Pleosporales</taxon>
        <taxon>Massarineae</taxon>
        <taxon>Trematosphaeriaceae</taxon>
        <taxon>Trematosphaeria</taxon>
    </lineage>
</organism>
<evidence type="ECO:0000313" key="3">
    <source>
        <dbReference type="Proteomes" id="UP000800094"/>
    </source>
</evidence>
<reference evidence="2" key="1">
    <citation type="journal article" date="2020" name="Stud. Mycol.">
        <title>101 Dothideomycetes genomes: a test case for predicting lifestyles and emergence of pathogens.</title>
        <authorList>
            <person name="Haridas S."/>
            <person name="Albert R."/>
            <person name="Binder M."/>
            <person name="Bloem J."/>
            <person name="Labutti K."/>
            <person name="Salamov A."/>
            <person name="Andreopoulos B."/>
            <person name="Baker S."/>
            <person name="Barry K."/>
            <person name="Bills G."/>
            <person name="Bluhm B."/>
            <person name="Cannon C."/>
            <person name="Castanera R."/>
            <person name="Culley D."/>
            <person name="Daum C."/>
            <person name="Ezra D."/>
            <person name="Gonzalez J."/>
            <person name="Henrissat B."/>
            <person name="Kuo A."/>
            <person name="Liang C."/>
            <person name="Lipzen A."/>
            <person name="Lutzoni F."/>
            <person name="Magnuson J."/>
            <person name="Mondo S."/>
            <person name="Nolan M."/>
            <person name="Ohm R."/>
            <person name="Pangilinan J."/>
            <person name="Park H.-J."/>
            <person name="Ramirez L."/>
            <person name="Alfaro M."/>
            <person name="Sun H."/>
            <person name="Tritt A."/>
            <person name="Yoshinaga Y."/>
            <person name="Zwiers L.-H."/>
            <person name="Turgeon B."/>
            <person name="Goodwin S."/>
            <person name="Spatafora J."/>
            <person name="Crous P."/>
            <person name="Grigoriev I."/>
        </authorList>
    </citation>
    <scope>NUCLEOTIDE SEQUENCE</scope>
    <source>
        <strain evidence="2">CBS 122368</strain>
    </source>
</reference>
<proteinExistence type="predicted"/>
<accession>A0A6A6J1J8</accession>
<feature type="transmembrane region" description="Helical" evidence="1">
    <location>
        <begin position="23"/>
        <end position="42"/>
    </location>
</feature>
<keyword evidence="3" id="KW-1185">Reference proteome</keyword>